<protein>
    <submittedName>
        <fullName evidence="1">Uncharacterized protein</fullName>
    </submittedName>
</protein>
<dbReference type="RefSeq" id="WP_248669437.1">
    <property type="nucleotide sequence ID" value="NZ_JALPRX010000120.1"/>
</dbReference>
<evidence type="ECO:0000313" key="2">
    <source>
        <dbReference type="Proteomes" id="UP001139516"/>
    </source>
</evidence>
<sequence>MAPSRKLWTALRTLDDYLTGQSDWLVNYAERHRVGQRVGTALTEGTANFLVNRRMAKSQQMRWTRRGADRLLQVRCAVYNGTLGTSFGQHFQAANDPHPTVAIAA</sequence>
<keyword evidence="2" id="KW-1185">Reference proteome</keyword>
<dbReference type="Proteomes" id="UP001139516">
    <property type="component" value="Unassembled WGS sequence"/>
</dbReference>
<accession>A0A9X1YCR3</accession>
<dbReference type="AlphaFoldDB" id="A0A9X1YCR3"/>
<reference evidence="1" key="1">
    <citation type="submission" date="2022-04" db="EMBL/GenBank/DDBJ databases">
        <title>Roseomonas acroporae sp. nov., isolated from coral Acropora digitifera.</title>
        <authorList>
            <person name="Sun H."/>
        </authorList>
    </citation>
    <scope>NUCLEOTIDE SEQUENCE</scope>
    <source>
        <strain evidence="1">NAR14</strain>
    </source>
</reference>
<gene>
    <name evidence="1" type="ORF">M0638_23740</name>
</gene>
<proteinExistence type="predicted"/>
<organism evidence="1 2">
    <name type="scientific">Roseomonas acroporae</name>
    <dbReference type="NCBI Taxonomy" id="2937791"/>
    <lineage>
        <taxon>Bacteria</taxon>
        <taxon>Pseudomonadati</taxon>
        <taxon>Pseudomonadota</taxon>
        <taxon>Alphaproteobacteria</taxon>
        <taxon>Acetobacterales</taxon>
        <taxon>Roseomonadaceae</taxon>
        <taxon>Roseomonas</taxon>
    </lineage>
</organism>
<evidence type="ECO:0000313" key="1">
    <source>
        <dbReference type="EMBL" id="MCK8787387.1"/>
    </source>
</evidence>
<comment type="caution">
    <text evidence="1">The sequence shown here is derived from an EMBL/GenBank/DDBJ whole genome shotgun (WGS) entry which is preliminary data.</text>
</comment>
<name>A0A9X1YCR3_9PROT</name>
<dbReference type="EMBL" id="JALPRX010000120">
    <property type="protein sequence ID" value="MCK8787387.1"/>
    <property type="molecule type" value="Genomic_DNA"/>
</dbReference>